<feature type="domain" description="HD/PDEase" evidence="1">
    <location>
        <begin position="26"/>
        <end position="135"/>
    </location>
</feature>
<proteinExistence type="predicted"/>
<evidence type="ECO:0000313" key="3">
    <source>
        <dbReference type="Proteomes" id="UP000199600"/>
    </source>
</evidence>
<dbReference type="EC" id="3.1.7.2" evidence="2"/>
<evidence type="ECO:0000313" key="2">
    <source>
        <dbReference type="EMBL" id="SBT08722.1"/>
    </source>
</evidence>
<keyword evidence="3" id="KW-1185">Reference proteome</keyword>
<dbReference type="AlphaFoldDB" id="A0A1A8XVU3"/>
<accession>A0A1A8XVU3</accession>
<dbReference type="Proteomes" id="UP000199600">
    <property type="component" value="Unassembled WGS sequence"/>
</dbReference>
<evidence type="ECO:0000259" key="1">
    <source>
        <dbReference type="SMART" id="SM00471"/>
    </source>
</evidence>
<protein>
    <submittedName>
        <fullName evidence="2">Guanosine-3',5'-bis(Diphosphate) 3'-diphosphatase</fullName>
        <ecNumber evidence="2">3.1.7.2</ecNumber>
    </submittedName>
</protein>
<dbReference type="SUPFAM" id="SSF109604">
    <property type="entry name" value="HD-domain/PDEase-like"/>
    <property type="match status" value="1"/>
</dbReference>
<dbReference type="PANTHER" id="PTHR46246:SF1">
    <property type="entry name" value="GUANOSINE-3',5'-BIS(DIPHOSPHATE) 3'-PYROPHOSPHOHYDROLASE MESH1"/>
    <property type="match status" value="1"/>
</dbReference>
<dbReference type="Pfam" id="PF13328">
    <property type="entry name" value="HD_4"/>
    <property type="match status" value="1"/>
</dbReference>
<dbReference type="InterPro" id="IPR052194">
    <property type="entry name" value="MESH1"/>
</dbReference>
<keyword evidence="2" id="KW-0378">Hydrolase</keyword>
<dbReference type="PANTHER" id="PTHR46246">
    <property type="entry name" value="GUANOSINE-3',5'-BIS(DIPHOSPHATE) 3'-PYROPHOSPHOHYDROLASE MESH1"/>
    <property type="match status" value="1"/>
</dbReference>
<dbReference type="RefSeq" id="WP_186411337.1">
    <property type="nucleotide sequence ID" value="NZ_FLQY01000212.1"/>
</dbReference>
<gene>
    <name evidence="2" type="primary">spoT</name>
    <name evidence="2" type="ORF">PROAA_290032</name>
</gene>
<dbReference type="EMBL" id="FLQY01000212">
    <property type="protein sequence ID" value="SBT08722.1"/>
    <property type="molecule type" value="Genomic_DNA"/>
</dbReference>
<dbReference type="Gene3D" id="1.10.3210.10">
    <property type="entry name" value="Hypothetical protein af1432"/>
    <property type="match status" value="1"/>
</dbReference>
<dbReference type="SMART" id="SM00471">
    <property type="entry name" value="HDc"/>
    <property type="match status" value="1"/>
</dbReference>
<dbReference type="InterPro" id="IPR003607">
    <property type="entry name" value="HD/PDEase_dom"/>
</dbReference>
<organism evidence="2 3">
    <name type="scientific">Candidatus Propionivibrio aalborgensis</name>
    <dbReference type="NCBI Taxonomy" id="1860101"/>
    <lineage>
        <taxon>Bacteria</taxon>
        <taxon>Pseudomonadati</taxon>
        <taxon>Pseudomonadota</taxon>
        <taxon>Betaproteobacteria</taxon>
        <taxon>Rhodocyclales</taxon>
        <taxon>Rhodocyclaceae</taxon>
        <taxon>Propionivibrio</taxon>
    </lineage>
</organism>
<sequence>MSELIERARTFATSAHQRIDQRRKYNDQPYRVHLERVARLVSSVTHDEEMIAAAWLHDVVEDTPATMEDVESEFGAPVAGLVEALTDVSRPSDGNRAVRKEIDRRHTAHASPRAKTIKLADLIDNCEDIAHHDPRFAQVYLQEMEALLAVLGEGEPELMRQARALHDSTQEKLRALQRTVPPPASASLAALIPHLDNPQIVRLFRETFSASDIVEPLLSFDDDKAQSAVARVMQSRHLNIAGIRVDGTVQGYLRLTDMAAGDSAPSGQLMQHISADQVLDGSAPLTDVFGILTRHEHCFVSMFDTIVGVITRNAVNKPVVRMWLFGAITLYEMGLVQFIERCFPGNTWEALLAPARLTKAWELQKERERRNLHSNLIDCLQFSDKMQILLEDQAALEALGIKSKRTAKLLTKELESLRNHLAHSQDIATHDWVQIIRITQRLSELGPQ</sequence>
<name>A0A1A8XVU3_9RHOO</name>
<reference evidence="2 3" key="1">
    <citation type="submission" date="2016-06" db="EMBL/GenBank/DDBJ databases">
        <authorList>
            <person name="Kjaerup R.B."/>
            <person name="Dalgaard T.S."/>
            <person name="Juul-Madsen H.R."/>
        </authorList>
    </citation>
    <scope>NUCLEOTIDE SEQUENCE [LARGE SCALE GENOMIC DNA]</scope>
    <source>
        <strain evidence="2">2</strain>
    </source>
</reference>
<dbReference type="GO" id="GO:0008893">
    <property type="term" value="F:guanosine-3',5'-bis(diphosphate) 3'-diphosphatase activity"/>
    <property type="evidence" value="ECO:0007669"/>
    <property type="project" value="UniProtKB-EC"/>
</dbReference>